<keyword evidence="1" id="KW-0547">Nucleotide-binding</keyword>
<sequence>MQRWYMMPIQALVVAPYPGLAKMISDMSGELPDFEITVGQADLSEALVLMDEWKNKHFDVIVSRGGTAELLREQADIPVIDIPVTGYDAMRMLLLWKDAAARIEMVGYPNVIRPFQAVSELIGIPVSCSLLGREEDAEHVLGNLKARGVQVVAGDTITVKKAAEHGLQGVLITSGREAVLEAFEQARQTYSALRRWKEAARFQIQLLDRTGEGFLVLDELGNIRWTNRAFRERFAGVEEATSVSELHRFPLLEQALRLQMKQGADGALPFPLTDAGEQIRVEFGKLQSQAEPQREWRCIIVRPLAGLAKENPRMILHESADGVPPVYSPVTVDEIAQAAAWTEHGPVAVCGERGVGKRELAQAVQYLIAAGSAAAAQAGCLMELVVNGADQESASLLAAWVQDLEPEQVLLLRGMEDMQPAACKKLAAALAACKGRVLCSFEQPAKWREESPLHKLFGRRMMRIAPLREKPELLDLLLRGYLTAYNERYGKQIAGIRPPVMQQLRQYGWPGNAEELRLTLDLFVRETNGYYIEDQVLPLLGTALLPASGTAGWLDLSKPLAEIERDIIEYVLVEEQMNQSKAAQRLGINRTTLWRKLKLPENES</sequence>
<dbReference type="SUPFAM" id="SSF46689">
    <property type="entry name" value="Homeodomain-like"/>
    <property type="match status" value="1"/>
</dbReference>
<dbReference type="Gene3D" id="3.40.50.10660">
    <property type="entry name" value="PrpR receptor domain-like"/>
    <property type="match status" value="1"/>
</dbReference>
<dbReference type="EMBL" id="SIRE01000007">
    <property type="protein sequence ID" value="TBL79525.1"/>
    <property type="molecule type" value="Genomic_DNA"/>
</dbReference>
<evidence type="ECO:0000256" key="3">
    <source>
        <dbReference type="ARBA" id="ARBA00023015"/>
    </source>
</evidence>
<evidence type="ECO:0000256" key="4">
    <source>
        <dbReference type="ARBA" id="ARBA00023163"/>
    </source>
</evidence>
<feature type="domain" description="Sigma-54 factor interaction" evidence="5">
    <location>
        <begin position="367"/>
        <end position="525"/>
    </location>
</feature>
<dbReference type="Proteomes" id="UP000293142">
    <property type="component" value="Unassembled WGS sequence"/>
</dbReference>
<dbReference type="GO" id="GO:0043565">
    <property type="term" value="F:sequence-specific DNA binding"/>
    <property type="evidence" value="ECO:0007669"/>
    <property type="project" value="InterPro"/>
</dbReference>
<dbReference type="Pfam" id="PF25601">
    <property type="entry name" value="AAA_lid_14"/>
    <property type="match status" value="1"/>
</dbReference>
<keyword evidence="3" id="KW-0805">Transcription regulation</keyword>
<dbReference type="GO" id="GO:0000156">
    <property type="term" value="F:phosphorelay response regulator activity"/>
    <property type="evidence" value="ECO:0007669"/>
    <property type="project" value="InterPro"/>
</dbReference>
<dbReference type="SUPFAM" id="SSF52540">
    <property type="entry name" value="P-loop containing nucleoside triphosphate hydrolases"/>
    <property type="match status" value="1"/>
</dbReference>
<proteinExistence type="predicted"/>
<keyword evidence="2" id="KW-0067">ATP-binding</keyword>
<gene>
    <name evidence="6" type="ORF">EYB31_11490</name>
</gene>
<protein>
    <recommendedName>
        <fullName evidence="5">Sigma-54 factor interaction domain-containing protein</fullName>
    </recommendedName>
</protein>
<accession>A0A4Q9DTP4</accession>
<evidence type="ECO:0000256" key="1">
    <source>
        <dbReference type="ARBA" id="ARBA00022741"/>
    </source>
</evidence>
<dbReference type="Gene3D" id="1.10.10.60">
    <property type="entry name" value="Homeodomain-like"/>
    <property type="match status" value="1"/>
</dbReference>
<dbReference type="GO" id="GO:0005524">
    <property type="term" value="F:ATP binding"/>
    <property type="evidence" value="ECO:0007669"/>
    <property type="project" value="UniProtKB-KW"/>
</dbReference>
<evidence type="ECO:0000313" key="7">
    <source>
        <dbReference type="Proteomes" id="UP000293142"/>
    </source>
</evidence>
<evidence type="ECO:0000256" key="2">
    <source>
        <dbReference type="ARBA" id="ARBA00022840"/>
    </source>
</evidence>
<dbReference type="PROSITE" id="PS50045">
    <property type="entry name" value="SIGMA54_INTERACT_4"/>
    <property type="match status" value="1"/>
</dbReference>
<dbReference type="InterPro" id="IPR058031">
    <property type="entry name" value="AAA_lid_NorR"/>
</dbReference>
<dbReference type="Gene3D" id="1.10.8.60">
    <property type="match status" value="1"/>
</dbReference>
<dbReference type="SUPFAM" id="SSF159800">
    <property type="entry name" value="PrpR receptor domain-like"/>
    <property type="match status" value="1"/>
</dbReference>
<keyword evidence="7" id="KW-1185">Reference proteome</keyword>
<evidence type="ECO:0000259" key="5">
    <source>
        <dbReference type="PROSITE" id="PS50045"/>
    </source>
</evidence>
<dbReference type="PANTHER" id="PTHR32071">
    <property type="entry name" value="TRANSCRIPTIONAL REGULATORY PROTEIN"/>
    <property type="match status" value="1"/>
</dbReference>
<dbReference type="Pfam" id="PF06506">
    <property type="entry name" value="PrpR_N"/>
    <property type="match status" value="1"/>
</dbReference>
<dbReference type="Pfam" id="PF02954">
    <property type="entry name" value="HTH_8"/>
    <property type="match status" value="1"/>
</dbReference>
<dbReference type="Gene3D" id="3.40.50.2300">
    <property type="match status" value="1"/>
</dbReference>
<reference evidence="6 7" key="1">
    <citation type="submission" date="2019-02" db="EMBL/GenBank/DDBJ databases">
        <title>Paenibacillus sp. nov., isolated from surface-sterilized tissue of Thalictrum simplex L.</title>
        <authorList>
            <person name="Tuo L."/>
        </authorList>
    </citation>
    <scope>NUCLEOTIDE SEQUENCE [LARGE SCALE GENOMIC DNA]</scope>
    <source>
        <strain evidence="6 7">N2SHLJ1</strain>
    </source>
</reference>
<dbReference type="InterPro" id="IPR002197">
    <property type="entry name" value="HTH_Fis"/>
</dbReference>
<comment type="caution">
    <text evidence="6">The sequence shown here is derived from an EMBL/GenBank/DDBJ whole genome shotgun (WGS) entry which is preliminary data.</text>
</comment>
<keyword evidence="4" id="KW-0804">Transcription</keyword>
<dbReference type="InterPro" id="IPR010524">
    <property type="entry name" value="Sig_transdc_resp-reg_PrpR_N"/>
</dbReference>
<dbReference type="InterPro" id="IPR027417">
    <property type="entry name" value="P-loop_NTPase"/>
</dbReference>
<dbReference type="InterPro" id="IPR009057">
    <property type="entry name" value="Homeodomain-like_sf"/>
</dbReference>
<dbReference type="GO" id="GO:0006355">
    <property type="term" value="P:regulation of DNA-templated transcription"/>
    <property type="evidence" value="ECO:0007669"/>
    <property type="project" value="InterPro"/>
</dbReference>
<dbReference type="InterPro" id="IPR002078">
    <property type="entry name" value="Sigma_54_int"/>
</dbReference>
<dbReference type="AlphaFoldDB" id="A0A4Q9DTP4"/>
<evidence type="ECO:0000313" key="6">
    <source>
        <dbReference type="EMBL" id="TBL79525.1"/>
    </source>
</evidence>
<organism evidence="6 7">
    <name type="scientific">Paenibacillus thalictri</name>
    <dbReference type="NCBI Taxonomy" id="2527873"/>
    <lineage>
        <taxon>Bacteria</taxon>
        <taxon>Bacillati</taxon>
        <taxon>Bacillota</taxon>
        <taxon>Bacilli</taxon>
        <taxon>Bacillales</taxon>
        <taxon>Paenibacillaceae</taxon>
        <taxon>Paenibacillus</taxon>
    </lineage>
</organism>
<name>A0A4Q9DTP4_9BACL</name>